<evidence type="ECO:0000256" key="1">
    <source>
        <dbReference type="ARBA" id="ARBA00000141"/>
    </source>
</evidence>
<proteinExistence type="inferred from homology"/>
<dbReference type="PIRSF" id="PIRSF001259">
    <property type="entry name" value="RibA"/>
    <property type="match status" value="1"/>
</dbReference>
<evidence type="ECO:0000256" key="2">
    <source>
        <dbReference type="ARBA" id="ARBA00002284"/>
    </source>
</evidence>
<dbReference type="SUPFAM" id="SSF142695">
    <property type="entry name" value="RibA-like"/>
    <property type="match status" value="1"/>
</dbReference>
<dbReference type="Gene3D" id="3.90.870.10">
    <property type="entry name" value="DHBP synthase"/>
    <property type="match status" value="1"/>
</dbReference>
<comment type="pathway">
    <text evidence="3">Cofactor biosynthesis; riboflavin biosynthesis; 2-hydroxy-3-oxobutyl phosphate from D-ribulose 5-phosphate: step 1/1.</text>
</comment>
<dbReference type="EC" id="4.1.99.12" evidence="5"/>
<dbReference type="UniPathway" id="UPA00275">
    <property type="reaction ID" value="UER00399"/>
</dbReference>
<evidence type="ECO:0000256" key="3">
    <source>
        <dbReference type="ARBA" id="ARBA00004904"/>
    </source>
</evidence>
<feature type="domain" description="GTP cyclohydrolase II" evidence="8">
    <location>
        <begin position="204"/>
        <end position="346"/>
    </location>
</feature>
<dbReference type="SUPFAM" id="SSF55821">
    <property type="entry name" value="YrdC/RibB"/>
    <property type="match status" value="1"/>
</dbReference>
<organism evidence="9 10">
    <name type="scientific">Geodermatophilus sabuli</name>
    <dbReference type="NCBI Taxonomy" id="1564158"/>
    <lineage>
        <taxon>Bacteria</taxon>
        <taxon>Bacillati</taxon>
        <taxon>Actinomycetota</taxon>
        <taxon>Actinomycetes</taxon>
        <taxon>Geodermatophilales</taxon>
        <taxon>Geodermatophilaceae</taxon>
        <taxon>Geodermatophilus</taxon>
    </lineage>
</organism>
<keyword evidence="9" id="KW-0378">Hydrolase</keyword>
<dbReference type="PANTHER" id="PTHR21327">
    <property type="entry name" value="GTP CYCLOHYDROLASE II-RELATED"/>
    <property type="match status" value="1"/>
</dbReference>
<evidence type="ECO:0000259" key="8">
    <source>
        <dbReference type="Pfam" id="PF00925"/>
    </source>
</evidence>
<evidence type="ECO:0000313" key="9">
    <source>
        <dbReference type="EMBL" id="SNX94687.1"/>
    </source>
</evidence>
<dbReference type="PANTHER" id="PTHR21327:SF18">
    <property type="entry name" value="3,4-DIHYDROXY-2-BUTANONE 4-PHOSPHATE SYNTHASE"/>
    <property type="match status" value="1"/>
</dbReference>
<keyword evidence="10" id="KW-1185">Reference proteome</keyword>
<evidence type="ECO:0000256" key="7">
    <source>
        <dbReference type="ARBA" id="ARBA00022723"/>
    </source>
</evidence>
<dbReference type="AlphaFoldDB" id="A0A285E6P5"/>
<dbReference type="InterPro" id="IPR017945">
    <property type="entry name" value="DHBP_synth_RibB-like_a/b_dom"/>
</dbReference>
<dbReference type="Pfam" id="PF00925">
    <property type="entry name" value="GTP_cyclohydro2"/>
    <property type="match status" value="1"/>
</dbReference>
<dbReference type="Proteomes" id="UP000219514">
    <property type="component" value="Unassembled WGS sequence"/>
</dbReference>
<dbReference type="Gene3D" id="3.40.50.10990">
    <property type="entry name" value="GTP cyclohydrolase II"/>
    <property type="match status" value="1"/>
</dbReference>
<dbReference type="InterPro" id="IPR036144">
    <property type="entry name" value="RibA-like_sf"/>
</dbReference>
<dbReference type="GO" id="GO:0005829">
    <property type="term" value="C:cytosol"/>
    <property type="evidence" value="ECO:0007669"/>
    <property type="project" value="TreeGrafter"/>
</dbReference>
<keyword evidence="6" id="KW-0686">Riboflavin biosynthesis</keyword>
<evidence type="ECO:0000313" key="10">
    <source>
        <dbReference type="Proteomes" id="UP000219514"/>
    </source>
</evidence>
<dbReference type="EMBL" id="OBDO01000001">
    <property type="protein sequence ID" value="SNX94687.1"/>
    <property type="molecule type" value="Genomic_DNA"/>
</dbReference>
<dbReference type="GO" id="GO:0046872">
    <property type="term" value="F:metal ion binding"/>
    <property type="evidence" value="ECO:0007669"/>
    <property type="project" value="UniProtKB-KW"/>
</dbReference>
<accession>A0A285E6P5</accession>
<keyword evidence="7" id="KW-0479">Metal-binding</keyword>
<gene>
    <name evidence="9" type="ORF">SAMN06893097_101484</name>
</gene>
<dbReference type="GO" id="GO:0009231">
    <property type="term" value="P:riboflavin biosynthetic process"/>
    <property type="evidence" value="ECO:0007669"/>
    <property type="project" value="UniProtKB-UniPathway"/>
</dbReference>
<dbReference type="GO" id="GO:0016787">
    <property type="term" value="F:hydrolase activity"/>
    <property type="evidence" value="ECO:0007669"/>
    <property type="project" value="UniProtKB-KW"/>
</dbReference>
<evidence type="ECO:0000256" key="4">
    <source>
        <dbReference type="ARBA" id="ARBA00005520"/>
    </source>
</evidence>
<evidence type="ECO:0000256" key="6">
    <source>
        <dbReference type="ARBA" id="ARBA00022619"/>
    </source>
</evidence>
<dbReference type="Pfam" id="PF00926">
    <property type="entry name" value="DHBP_synthase"/>
    <property type="match status" value="1"/>
</dbReference>
<sequence length="359" mass="36701">MLAERPERVDDVPGALAALRRGEPVVLTSAGERHLVIAAERVTGRTMALLVRYSSGFACVALEGERLAALDIPLMEADDAGREAFAVSVDACAGLTTGISALERARTARALAHPSTTPGDLVRPGHVVPVRVRPGGVLERPAPPEAAADLCRLAGLVPAAVFAAVPEPASEPLPPALDVLAALSVADVVRHRERVESPVRPVGTASVTNRHGRFRSHAYVDDVDGTEHLAVVAGDVAGGEAVPVRVHVECLAGDLLGSVQCRCAGDLDAALAAVRASGQGVVVYLRGRRSPCERHAGAPSGGRGSRSTHRVAAHVLLDLGVRSAVVLADDPGDAIGLGRFGVPVVGCASPAADGGLSAV</sequence>
<dbReference type="GO" id="GO:0008686">
    <property type="term" value="F:3,4-dihydroxy-2-butanone-4-phosphate synthase activity"/>
    <property type="evidence" value="ECO:0007669"/>
    <property type="project" value="UniProtKB-EC"/>
</dbReference>
<name>A0A285E6P5_9ACTN</name>
<dbReference type="InterPro" id="IPR032677">
    <property type="entry name" value="GTP_cyclohydro_II"/>
</dbReference>
<reference evidence="9 10" key="1">
    <citation type="submission" date="2017-09" db="EMBL/GenBank/DDBJ databases">
        <authorList>
            <person name="Ehlers B."/>
            <person name="Leendertz F.H."/>
        </authorList>
    </citation>
    <scope>NUCLEOTIDE SEQUENCE [LARGE SCALE GENOMIC DNA]</scope>
    <source>
        <strain evidence="9 10">DSM 46844</strain>
    </source>
</reference>
<comment type="catalytic activity">
    <reaction evidence="1">
        <text>D-ribulose 5-phosphate = (2S)-2-hydroxy-3-oxobutyl phosphate + formate + H(+)</text>
        <dbReference type="Rhea" id="RHEA:18457"/>
        <dbReference type="ChEBI" id="CHEBI:15378"/>
        <dbReference type="ChEBI" id="CHEBI:15740"/>
        <dbReference type="ChEBI" id="CHEBI:58121"/>
        <dbReference type="ChEBI" id="CHEBI:58830"/>
        <dbReference type="EC" id="4.1.99.12"/>
    </reaction>
</comment>
<comment type="function">
    <text evidence="2">Catalyzes the conversion of D-ribulose 5-phosphate to formate and 3,4-dihydroxy-2-butanone 4-phosphate.</text>
</comment>
<evidence type="ECO:0000256" key="5">
    <source>
        <dbReference type="ARBA" id="ARBA00012153"/>
    </source>
</evidence>
<comment type="similarity">
    <text evidence="4">In the N-terminal section; belongs to the DHBP synthase family.</text>
</comment>
<protein>
    <recommendedName>
        <fullName evidence="5">3,4-dihydroxy-2-butanone-4-phosphate synthase</fullName>
        <ecNumber evidence="5">4.1.99.12</ecNumber>
    </recommendedName>
</protein>
<dbReference type="InterPro" id="IPR000422">
    <property type="entry name" value="DHBP_synthase_RibB"/>
</dbReference>